<feature type="region of interest" description="Disordered" evidence="1">
    <location>
        <begin position="93"/>
        <end position="114"/>
    </location>
</feature>
<organism evidence="2 3">
    <name type="scientific">Simplicispira hankyongi</name>
    <dbReference type="NCBI Taxonomy" id="2315688"/>
    <lineage>
        <taxon>Bacteria</taxon>
        <taxon>Pseudomonadati</taxon>
        <taxon>Pseudomonadota</taxon>
        <taxon>Betaproteobacteria</taxon>
        <taxon>Burkholderiales</taxon>
        <taxon>Comamonadaceae</taxon>
        <taxon>Simplicispira</taxon>
    </lineage>
</organism>
<keyword evidence="3" id="KW-1185">Reference proteome</keyword>
<dbReference type="EMBL" id="QXJC01000001">
    <property type="protein sequence ID" value="RID99376.1"/>
    <property type="molecule type" value="Genomic_DNA"/>
</dbReference>
<accession>A0A398CHV5</accession>
<comment type="caution">
    <text evidence="2">The sequence shown here is derived from an EMBL/GenBank/DDBJ whole genome shotgun (WGS) entry which is preliminary data.</text>
</comment>
<proteinExistence type="predicted"/>
<gene>
    <name evidence="2" type="ORF">D3F03_02825</name>
</gene>
<name>A0A398CHV5_9BURK</name>
<dbReference type="Pfam" id="PF19669">
    <property type="entry name" value="DUF6172"/>
    <property type="match status" value="1"/>
</dbReference>
<evidence type="ECO:0000313" key="3">
    <source>
        <dbReference type="Proteomes" id="UP000266302"/>
    </source>
</evidence>
<dbReference type="InterPro" id="IPR046170">
    <property type="entry name" value="DUF6172"/>
</dbReference>
<reference evidence="2 3" key="1">
    <citation type="submission" date="2018-09" db="EMBL/GenBank/DDBJ databases">
        <title>Draft genome of Simplicispira sp. NY-02.</title>
        <authorList>
            <person name="Im W.T."/>
        </authorList>
    </citation>
    <scope>NUCLEOTIDE SEQUENCE [LARGE SCALE GENOMIC DNA]</scope>
    <source>
        <strain evidence="2 3">NY-02</strain>
    </source>
</reference>
<sequence>MKKTFSLQVEGLHPDRRLDAIKHEIRKYLRRERSKALPEGADFWDFDCRFAVPPNAPEPVAVGAVMALVDAAAAAQAAQFYLEVLARAAKRAPRIHPTENADGTPLAAAPYVGD</sequence>
<dbReference type="AlphaFoldDB" id="A0A398CHV5"/>
<dbReference type="RefSeq" id="WP_119107826.1">
    <property type="nucleotide sequence ID" value="NZ_QXJC01000001.1"/>
</dbReference>
<protein>
    <submittedName>
        <fullName evidence="2">Uncharacterized protein</fullName>
    </submittedName>
</protein>
<dbReference type="Proteomes" id="UP000266302">
    <property type="component" value="Unassembled WGS sequence"/>
</dbReference>
<evidence type="ECO:0000313" key="2">
    <source>
        <dbReference type="EMBL" id="RID99376.1"/>
    </source>
</evidence>
<evidence type="ECO:0000256" key="1">
    <source>
        <dbReference type="SAM" id="MobiDB-lite"/>
    </source>
</evidence>
<dbReference type="OrthoDB" id="9794656at2"/>